<accession>A0ABR9KUE5</accession>
<protein>
    <submittedName>
        <fullName evidence="1">Uncharacterized protein</fullName>
    </submittedName>
</protein>
<sequence length="73" mass="8300">MARHNGRFSRFRRRWVARLAAAPATSWMVGRLHRAAANLVEVTAEVNAYAGLLEEKAEELRDRTMEAGRRPPP</sequence>
<name>A0ABR9KUE5_9ACTN</name>
<comment type="caution">
    <text evidence="1">The sequence shown here is derived from an EMBL/GenBank/DDBJ whole genome shotgun (WGS) entry which is preliminary data.</text>
</comment>
<organism evidence="1 2">
    <name type="scientific">Nonomuraea africana</name>
    <dbReference type="NCBI Taxonomy" id="46171"/>
    <lineage>
        <taxon>Bacteria</taxon>
        <taxon>Bacillati</taxon>
        <taxon>Actinomycetota</taxon>
        <taxon>Actinomycetes</taxon>
        <taxon>Streptosporangiales</taxon>
        <taxon>Streptosporangiaceae</taxon>
        <taxon>Nonomuraea</taxon>
    </lineage>
</organism>
<keyword evidence="2" id="KW-1185">Reference proteome</keyword>
<reference evidence="1 2" key="1">
    <citation type="submission" date="2020-10" db="EMBL/GenBank/DDBJ databases">
        <title>Sequencing the genomes of 1000 actinobacteria strains.</title>
        <authorList>
            <person name="Klenk H.-P."/>
        </authorList>
    </citation>
    <scope>NUCLEOTIDE SEQUENCE [LARGE SCALE GENOMIC DNA]</scope>
    <source>
        <strain evidence="1 2">DSM 43748</strain>
    </source>
</reference>
<gene>
    <name evidence="1" type="ORF">H4W81_008409</name>
</gene>
<dbReference type="RefSeq" id="WP_192779806.1">
    <property type="nucleotide sequence ID" value="NZ_BAAASY010000016.1"/>
</dbReference>
<dbReference type="Proteomes" id="UP000661607">
    <property type="component" value="Unassembled WGS sequence"/>
</dbReference>
<proteinExistence type="predicted"/>
<evidence type="ECO:0000313" key="1">
    <source>
        <dbReference type="EMBL" id="MBE1565630.1"/>
    </source>
</evidence>
<dbReference type="EMBL" id="JADBEF010000001">
    <property type="protein sequence ID" value="MBE1565630.1"/>
    <property type="molecule type" value="Genomic_DNA"/>
</dbReference>
<evidence type="ECO:0000313" key="2">
    <source>
        <dbReference type="Proteomes" id="UP000661607"/>
    </source>
</evidence>